<dbReference type="GO" id="GO:0140664">
    <property type="term" value="F:ATP-dependent DNA damage sensor activity"/>
    <property type="evidence" value="ECO:0007669"/>
    <property type="project" value="InterPro"/>
</dbReference>
<dbReference type="AlphaFoldDB" id="A0A6A6XAK6"/>
<dbReference type="OrthoDB" id="429932at2759"/>
<dbReference type="Proteomes" id="UP000799757">
    <property type="component" value="Unassembled WGS sequence"/>
</dbReference>
<dbReference type="EMBL" id="MU001922">
    <property type="protein sequence ID" value="KAF2793580.1"/>
    <property type="molecule type" value="Genomic_DNA"/>
</dbReference>
<dbReference type="InterPro" id="IPR038973">
    <property type="entry name" value="MutL/Mlh/Pms-like"/>
</dbReference>
<name>A0A6A6XAK6_9PLEO</name>
<reference evidence="4" key="1">
    <citation type="journal article" date="2020" name="Stud. Mycol.">
        <title>101 Dothideomycetes genomes: a test case for predicting lifestyles and emergence of pathogens.</title>
        <authorList>
            <person name="Haridas S."/>
            <person name="Albert R."/>
            <person name="Binder M."/>
            <person name="Bloem J."/>
            <person name="Labutti K."/>
            <person name="Salamov A."/>
            <person name="Andreopoulos B."/>
            <person name="Baker S."/>
            <person name="Barry K."/>
            <person name="Bills G."/>
            <person name="Bluhm B."/>
            <person name="Cannon C."/>
            <person name="Castanera R."/>
            <person name="Culley D."/>
            <person name="Daum C."/>
            <person name="Ezra D."/>
            <person name="Gonzalez J."/>
            <person name="Henrissat B."/>
            <person name="Kuo A."/>
            <person name="Liang C."/>
            <person name="Lipzen A."/>
            <person name="Lutzoni F."/>
            <person name="Magnuson J."/>
            <person name="Mondo S."/>
            <person name="Nolan M."/>
            <person name="Ohm R."/>
            <person name="Pangilinan J."/>
            <person name="Park H.-J."/>
            <person name="Ramirez L."/>
            <person name="Alfaro M."/>
            <person name="Sun H."/>
            <person name="Tritt A."/>
            <person name="Yoshinaga Y."/>
            <person name="Zwiers L.-H."/>
            <person name="Turgeon B."/>
            <person name="Goodwin S."/>
            <person name="Spatafora J."/>
            <person name="Crous P."/>
            <person name="Grigoriev I."/>
        </authorList>
    </citation>
    <scope>NUCLEOTIDE SEQUENCE</scope>
    <source>
        <strain evidence="4">CBS 109.77</strain>
    </source>
</reference>
<dbReference type="InterPro" id="IPR036890">
    <property type="entry name" value="HATPase_C_sf"/>
</dbReference>
<dbReference type="Gene3D" id="3.30.1540.20">
    <property type="entry name" value="MutL, C-terminal domain, dimerisation subdomain"/>
    <property type="match status" value="1"/>
</dbReference>
<comment type="similarity">
    <text evidence="1">Belongs to the DNA mismatch repair MutL/HexB family.</text>
</comment>
<feature type="domain" description="MutL C-terminal dimerisation" evidence="3">
    <location>
        <begin position="732"/>
        <end position="947"/>
    </location>
</feature>
<accession>A0A6A6XAK6</accession>
<dbReference type="InterPro" id="IPR037198">
    <property type="entry name" value="MutL_C_sf"/>
</dbReference>
<dbReference type="InterPro" id="IPR014790">
    <property type="entry name" value="MutL_C"/>
</dbReference>
<sequence>MASTRARCILPLPPDVVVQIKSSTAIVSLAGVVVELLKNALDAGATKVEATVDFGRGGCSVEDNGRGIAPLEFREEGALGKLHCTSKYYSHDALYGRNGAFLASLAAMSLVTITSRHHEYRSLNSMTFHHCKAIDRQLPAPPQLELSDRKHGTRVTVRNLFGNLPVRVKQRAVVLEHKVENDRLWDSLKKEVTGLILSWRGSISLRVRDVDNKPAFILNSQTAPTSPRLGAKATNKPRSNELQFILNVLTQSNYISIDEWPVWVPASASTSNISIKGAISLDPSPNKSVQFISFEIQPLSSDAGHNELYDEVNRIFGLSSFGTIEDDTVIEEFDKVRRQKDKRFKSDGYTNRQLRARKGVDRFPMFHLRISLKDGGRSKGLEDKFLDNDTNLQAVIEVLNVMITQWLSVHHLRPRKRYAGRDQLDTMPSSSSTTDRDRRESKSNPGVHSHVGQQITDRESFELGSYTQPSSILDNRKRKRSAILQTRTASEQTRQQPFAEWSRIKSGKAAFYDNVWTSGKQRTPRRIGDPLSSTCVGPEQSSKSIPFSKGSAVFDTEPIPRGPLNASAVTGPSRHTTHSRENGTGSGEDVCDDIITWIDPRTKHKFTVNARTGCAMPEVPRRPLTEHSVPGLLATVNEFTKSLRTRPRSTGTDAERNPWLHALLQTWDNPIFKPTEKRIQQVSLGEQQLDGRGHNHSSHSSCSRIDIDKAFSESSLSNGSKLSKTGLQNTRVIAQLDKKFILVKMVESSPDSGEEAEILVMIDQHAADERIRVEALFAELCAPLPSEHTHSQYRSKLGHMSHVAFTILDKPLRFFISSQEREHFTTHAARFGVWGILYDLATPATTTAMSRISESSQAILSVTTLPPSISERCRADTNLLISFLRSTLWKYTEDPHLPLRSDLPWPSSSDSEESPLWMRRLATCPRGLVDFVNSRACRSAIMFNDELSMQECEEIVAKLSKCAFPFMCAHGRPSMVPLINLGHAKVNGSLGLELGFDAPKQAENGFVHAWKQRQKQ</sequence>
<dbReference type="PANTHER" id="PTHR10073:SF47">
    <property type="entry name" value="DNA MISMATCH REPAIR PROTEIN MLH3"/>
    <property type="match status" value="1"/>
</dbReference>
<dbReference type="GO" id="GO:0006298">
    <property type="term" value="P:mismatch repair"/>
    <property type="evidence" value="ECO:0007669"/>
    <property type="project" value="InterPro"/>
</dbReference>
<feature type="compositionally biased region" description="Polar residues" evidence="2">
    <location>
        <begin position="531"/>
        <end position="545"/>
    </location>
</feature>
<protein>
    <submittedName>
        <fullName evidence="4">DNA mismatch repair protein</fullName>
    </submittedName>
</protein>
<dbReference type="SMART" id="SM00853">
    <property type="entry name" value="MutL_C"/>
    <property type="match status" value="1"/>
</dbReference>
<dbReference type="InterPro" id="IPR042120">
    <property type="entry name" value="MutL_C_dimsub"/>
</dbReference>
<dbReference type="GO" id="GO:0005524">
    <property type="term" value="F:ATP binding"/>
    <property type="evidence" value="ECO:0007669"/>
    <property type="project" value="InterPro"/>
</dbReference>
<evidence type="ECO:0000313" key="4">
    <source>
        <dbReference type="EMBL" id="KAF2793580.1"/>
    </source>
</evidence>
<proteinExistence type="inferred from homology"/>
<organism evidence="4 5">
    <name type="scientific">Melanomma pulvis-pyrius CBS 109.77</name>
    <dbReference type="NCBI Taxonomy" id="1314802"/>
    <lineage>
        <taxon>Eukaryota</taxon>
        <taxon>Fungi</taxon>
        <taxon>Dikarya</taxon>
        <taxon>Ascomycota</taxon>
        <taxon>Pezizomycotina</taxon>
        <taxon>Dothideomycetes</taxon>
        <taxon>Pleosporomycetidae</taxon>
        <taxon>Pleosporales</taxon>
        <taxon>Melanommataceae</taxon>
        <taxon>Melanomma</taxon>
    </lineage>
</organism>
<dbReference type="SUPFAM" id="SSF55874">
    <property type="entry name" value="ATPase domain of HSP90 chaperone/DNA topoisomerase II/histidine kinase"/>
    <property type="match status" value="1"/>
</dbReference>
<dbReference type="SUPFAM" id="SSF118116">
    <property type="entry name" value="DNA mismatch repair protein MutL"/>
    <property type="match status" value="1"/>
</dbReference>
<evidence type="ECO:0000259" key="3">
    <source>
        <dbReference type="SMART" id="SM00853"/>
    </source>
</evidence>
<dbReference type="GO" id="GO:0016887">
    <property type="term" value="F:ATP hydrolysis activity"/>
    <property type="evidence" value="ECO:0007669"/>
    <property type="project" value="InterPro"/>
</dbReference>
<feature type="region of interest" description="Disordered" evidence="2">
    <location>
        <begin position="419"/>
        <end position="478"/>
    </location>
</feature>
<feature type="region of interest" description="Disordered" evidence="2">
    <location>
        <begin position="520"/>
        <end position="587"/>
    </location>
</feature>
<evidence type="ECO:0000256" key="1">
    <source>
        <dbReference type="ARBA" id="ARBA00006082"/>
    </source>
</evidence>
<dbReference type="Gene3D" id="3.30.565.10">
    <property type="entry name" value="Histidine kinase-like ATPase, C-terminal domain"/>
    <property type="match status" value="1"/>
</dbReference>
<dbReference type="PANTHER" id="PTHR10073">
    <property type="entry name" value="DNA MISMATCH REPAIR PROTEIN MLH, PMS, MUTL"/>
    <property type="match status" value="1"/>
</dbReference>
<gene>
    <name evidence="4" type="ORF">K505DRAFT_305606</name>
</gene>
<dbReference type="Pfam" id="PF13589">
    <property type="entry name" value="HATPase_c_3"/>
    <property type="match status" value="1"/>
</dbReference>
<dbReference type="GO" id="GO:0032300">
    <property type="term" value="C:mismatch repair complex"/>
    <property type="evidence" value="ECO:0007669"/>
    <property type="project" value="InterPro"/>
</dbReference>
<evidence type="ECO:0000313" key="5">
    <source>
        <dbReference type="Proteomes" id="UP000799757"/>
    </source>
</evidence>
<evidence type="ECO:0000256" key="2">
    <source>
        <dbReference type="SAM" id="MobiDB-lite"/>
    </source>
</evidence>
<keyword evidence="5" id="KW-1185">Reference proteome</keyword>